<comment type="caution">
    <text evidence="2">The sequence shown here is derived from an EMBL/GenBank/DDBJ whole genome shotgun (WGS) entry which is preliminary data.</text>
</comment>
<dbReference type="RefSeq" id="WP_135090106.1">
    <property type="nucleotide sequence ID" value="NZ_SPDV01000062.1"/>
</dbReference>
<dbReference type="EMBL" id="SPDV01000062">
    <property type="protein sequence ID" value="TFI56632.1"/>
    <property type="molecule type" value="Genomic_DNA"/>
</dbReference>
<name>A0A4Y8ZMY8_9SPHN</name>
<accession>A0A4Y8ZMY8</accession>
<dbReference type="Proteomes" id="UP000298213">
    <property type="component" value="Unassembled WGS sequence"/>
</dbReference>
<keyword evidence="1" id="KW-0732">Signal</keyword>
<proteinExistence type="predicted"/>
<dbReference type="OrthoDB" id="7596709at2"/>
<organism evidence="2 3">
    <name type="scientific">Sphingomonas parva</name>
    <dbReference type="NCBI Taxonomy" id="2555898"/>
    <lineage>
        <taxon>Bacteria</taxon>
        <taxon>Pseudomonadati</taxon>
        <taxon>Pseudomonadota</taxon>
        <taxon>Alphaproteobacteria</taxon>
        <taxon>Sphingomonadales</taxon>
        <taxon>Sphingomonadaceae</taxon>
        <taxon>Sphingomonas</taxon>
    </lineage>
</organism>
<feature type="chain" id="PRO_5021323113" evidence="1">
    <location>
        <begin position="28"/>
        <end position="139"/>
    </location>
</feature>
<feature type="signal peptide" evidence="1">
    <location>
        <begin position="1"/>
        <end position="27"/>
    </location>
</feature>
<gene>
    <name evidence="2" type="ORF">E2493_19160</name>
</gene>
<evidence type="ECO:0000313" key="3">
    <source>
        <dbReference type="Proteomes" id="UP000298213"/>
    </source>
</evidence>
<evidence type="ECO:0000313" key="2">
    <source>
        <dbReference type="EMBL" id="TFI56632.1"/>
    </source>
</evidence>
<dbReference type="AlphaFoldDB" id="A0A4Y8ZMY8"/>
<keyword evidence="3" id="KW-1185">Reference proteome</keyword>
<sequence>MLSRRIRGVHGLLLAAAALAPAAPAAAELPPYVYERARDAAVSVIVVDISRVTAPREAFDEAACTLEGKVAAVERGDLHAAGRPVAVDLPCVGSLYQPMPGPFPGYSAEALAKVTRGRLFLDAQGALVRRGFDALPARD</sequence>
<evidence type="ECO:0000256" key="1">
    <source>
        <dbReference type="SAM" id="SignalP"/>
    </source>
</evidence>
<protein>
    <submittedName>
        <fullName evidence="2">Uncharacterized protein</fullName>
    </submittedName>
</protein>
<reference evidence="2 3" key="1">
    <citation type="submission" date="2019-03" db="EMBL/GenBank/DDBJ databases">
        <title>Genome sequence of Sphingomonas sp. 17J27-24.</title>
        <authorList>
            <person name="Kim M."/>
            <person name="Maeng S."/>
            <person name="Sathiyaraj S."/>
        </authorList>
    </citation>
    <scope>NUCLEOTIDE SEQUENCE [LARGE SCALE GENOMIC DNA]</scope>
    <source>
        <strain evidence="2 3">17J27-24</strain>
    </source>
</reference>